<dbReference type="SUPFAM" id="SSF75620">
    <property type="entry name" value="Release factor"/>
    <property type="match status" value="1"/>
</dbReference>
<dbReference type="PANTHER" id="PTHR43804">
    <property type="entry name" value="LD18447P"/>
    <property type="match status" value="1"/>
</dbReference>
<dbReference type="EMBL" id="BAABRO010000004">
    <property type="protein sequence ID" value="GAA5506852.1"/>
    <property type="molecule type" value="Genomic_DNA"/>
</dbReference>
<dbReference type="Gene3D" id="3.30.160.20">
    <property type="match status" value="1"/>
</dbReference>
<keyword evidence="5" id="KW-1185">Reference proteome</keyword>
<dbReference type="RefSeq" id="WP_345683760.1">
    <property type="nucleotide sequence ID" value="NZ_BAABRO010000004.1"/>
</dbReference>
<dbReference type="InterPro" id="IPR000352">
    <property type="entry name" value="Pep_chain_release_fac_I"/>
</dbReference>
<feature type="region of interest" description="Disordered" evidence="2">
    <location>
        <begin position="1"/>
        <end position="23"/>
    </location>
</feature>
<sequence>MAKSNSNQDRRTTTAQMPEPSQRLPIDIHAGLHPSLITPEKLLDDCELRTQRRSGPGGQHRNKTSSGAFLLHRPTAKVAEATEKRSQAQNRDVALERLRYLLAIEVRTTSVFDGPVPEFESEFRERFLGNVKRMNEHNVDKPAVLALLLNDLHATGGQPSLVAKRWKCSTSAIVTMLQSVPPAFALVNRIRHHHDRLPLR</sequence>
<evidence type="ECO:0000256" key="2">
    <source>
        <dbReference type="SAM" id="MobiDB-lite"/>
    </source>
</evidence>
<evidence type="ECO:0000259" key="3">
    <source>
        <dbReference type="Pfam" id="PF00472"/>
    </source>
</evidence>
<evidence type="ECO:0000313" key="4">
    <source>
        <dbReference type="EMBL" id="GAA5506852.1"/>
    </source>
</evidence>
<dbReference type="Pfam" id="PF00472">
    <property type="entry name" value="RF-1"/>
    <property type="match status" value="1"/>
</dbReference>
<evidence type="ECO:0000256" key="1">
    <source>
        <dbReference type="ARBA" id="ARBA00010835"/>
    </source>
</evidence>
<dbReference type="PANTHER" id="PTHR43804:SF6">
    <property type="entry name" value="CLASS I PEPTIDE CHAIN RELEASE FACTOR"/>
    <property type="match status" value="1"/>
</dbReference>
<reference evidence="4 5" key="1">
    <citation type="submission" date="2024-02" db="EMBL/GenBank/DDBJ databases">
        <title>Rhodopirellula caenicola NBRC 110016.</title>
        <authorList>
            <person name="Ichikawa N."/>
            <person name="Katano-Makiyama Y."/>
            <person name="Hidaka K."/>
        </authorList>
    </citation>
    <scope>NUCLEOTIDE SEQUENCE [LARGE SCALE GENOMIC DNA]</scope>
    <source>
        <strain evidence="4 5">NBRC 110016</strain>
    </source>
</reference>
<comment type="similarity">
    <text evidence="1">Belongs to the prokaryotic/mitochondrial release factor family.</text>
</comment>
<name>A0ABP9VNT5_9BACT</name>
<evidence type="ECO:0000313" key="5">
    <source>
        <dbReference type="Proteomes" id="UP001416858"/>
    </source>
</evidence>
<protein>
    <submittedName>
        <fullName evidence="4">Peptide chain release factor 2</fullName>
    </submittedName>
</protein>
<accession>A0ABP9VNT5</accession>
<dbReference type="InterPro" id="IPR050057">
    <property type="entry name" value="Prokaryotic/Mito_RF"/>
</dbReference>
<feature type="domain" description="Prokaryotic-type class I peptide chain release factors" evidence="3">
    <location>
        <begin position="44"/>
        <end position="103"/>
    </location>
</feature>
<gene>
    <name evidence="4" type="primary">prfB_1</name>
    <name evidence="4" type="ORF">Rcae01_02305</name>
</gene>
<dbReference type="Proteomes" id="UP001416858">
    <property type="component" value="Unassembled WGS sequence"/>
</dbReference>
<dbReference type="InterPro" id="IPR045853">
    <property type="entry name" value="Pep_chain_release_fac_I_sf"/>
</dbReference>
<comment type="caution">
    <text evidence="4">The sequence shown here is derived from an EMBL/GenBank/DDBJ whole genome shotgun (WGS) entry which is preliminary data.</text>
</comment>
<proteinExistence type="inferred from homology"/>
<organism evidence="4 5">
    <name type="scientific">Novipirellula caenicola</name>
    <dbReference type="NCBI Taxonomy" id="1536901"/>
    <lineage>
        <taxon>Bacteria</taxon>
        <taxon>Pseudomonadati</taxon>
        <taxon>Planctomycetota</taxon>
        <taxon>Planctomycetia</taxon>
        <taxon>Pirellulales</taxon>
        <taxon>Pirellulaceae</taxon>
        <taxon>Novipirellula</taxon>
    </lineage>
</organism>